<feature type="compositionally biased region" description="Low complexity" evidence="1">
    <location>
        <begin position="594"/>
        <end position="625"/>
    </location>
</feature>
<dbReference type="GO" id="GO:0002161">
    <property type="term" value="F:aminoacyl-tRNA deacylase activity"/>
    <property type="evidence" value="ECO:0007669"/>
    <property type="project" value="InterPro"/>
</dbReference>
<dbReference type="InterPro" id="IPR002782">
    <property type="entry name" value="Mut7-C_RNAse_dom"/>
</dbReference>
<keyword evidence="4" id="KW-1185">Reference proteome</keyword>
<dbReference type="InterPro" id="IPR007214">
    <property type="entry name" value="YbaK/aa-tRNA-synth-assoc-dom"/>
</dbReference>
<feature type="region of interest" description="Disordered" evidence="1">
    <location>
        <begin position="589"/>
        <end position="625"/>
    </location>
</feature>
<sequence>MSSCRFNRQYRKSQYTASLNGRKEDRVQWARIEGANMQHPAPQAHQLSSSAMPASAPLELTDPLSTVPTIVESLDAGEKYPTLRKHLQATLPRIPSPAVFVAQSIALTAPPSAAEPQRANVRPAVHMLLEALERTCAGLHPRTIFCSTASRSRIEDVHARRHVAELFVQAINNEVYLDVRIVVRLAQCFGLDLDDLELGDASGAKTMLHKYVEDLLEGVQLAPAVQLILHFELHDLACIPTLSLLVDNNQDGLAEELASYLESEMQEALVKHLMAREMYKPAHRVCKAFKLQEKFPEVRRMHYQEALRKLVSRSQWDVAIAMAEQDAHLQKYLVQVLVEVEELARAVELHQHFGLETPCPGDDEVQANSLRARARYLQLDMYMPSERIQVVATSEQIAAAGEVLQAADVVGLDAEWRPSFQRRASRRPVAILQLATAEHCFLLDMIALCEECPQAAEAALLPVMSSSSTLKLGYAVSGDLSCLAATGLQCFMRVEGVVDLQQLARTVLDSNAPQPQGLSGLAELCLGMPLDKNVRMSNWEQRPLQAAQIRYAALDAVCLLPIYDDLLARSPPRGAKYVPYTYTGNSHAREVKQAGARAAREASAPAGLRAGQSAPSSSGSAAASGAASTLPVQAAFTQGPPVDTGEIAHSNEMARHRGGSGLTPLDPLHVQAALQELARRMPEELPEGTARMLQLPATAGRSNEAAELLGIATDRVVKSIAVLVAGAVSTMSNGATPSRVEGAGVGAVGTAAGEAGTGKGAAPLPVLLLLLGSQKAHLSKVAAHYGVRRKAVQMATVAECVDIFGYPPGSMPPLGIRMMHDTIIDMEPANRDEELYCGGGSPEHMLVIPARALVAAANAAVAPIAVVPEVPEAAVDARRGAEAAVQPVDDAAGIVASEERRGDPAAGAADGMRAGTTAFVIDPALARLGRWLRCLGVDVAVPTTHASAPRAVADKELIELAAAEGRVILTRHRRLVESRLGRVSCFYLNDPSPQSQLRQVAAHFKISFDHDKLLSRCSRCNGAVVVRRTAQQMAEDCSVPPHVLETVDEFWRCESCNKVFWMGPKSASAVSYMSQMEDMLCSKQVDALLDEGSSGEHDICGDCE</sequence>
<dbReference type="Gene3D" id="3.30.420.10">
    <property type="entry name" value="Ribonuclease H-like superfamily/Ribonuclease H"/>
    <property type="match status" value="1"/>
</dbReference>
<name>A0AAE0GZH4_9CHLO</name>
<dbReference type="EMBL" id="LGRX02001050">
    <property type="protein sequence ID" value="KAK3286991.1"/>
    <property type="molecule type" value="Genomic_DNA"/>
</dbReference>
<comment type="caution">
    <text evidence="3">The sequence shown here is derived from an EMBL/GenBank/DDBJ whole genome shotgun (WGS) entry which is preliminary data.</text>
</comment>
<dbReference type="GO" id="GO:0003676">
    <property type="term" value="F:nucleic acid binding"/>
    <property type="evidence" value="ECO:0007669"/>
    <property type="project" value="InterPro"/>
</dbReference>
<accession>A0AAE0GZH4</accession>
<dbReference type="AlphaFoldDB" id="A0AAE0GZH4"/>
<dbReference type="SUPFAM" id="SSF55826">
    <property type="entry name" value="YbaK/ProRS associated domain"/>
    <property type="match status" value="1"/>
</dbReference>
<dbReference type="InterPro" id="IPR052408">
    <property type="entry name" value="Exonuclease_MUT-7-like"/>
</dbReference>
<proteinExistence type="predicted"/>
<evidence type="ECO:0000256" key="1">
    <source>
        <dbReference type="SAM" id="MobiDB-lite"/>
    </source>
</evidence>
<protein>
    <recommendedName>
        <fullName evidence="2">3'-5' exonuclease domain-containing protein</fullName>
    </recommendedName>
</protein>
<dbReference type="GO" id="GO:0008408">
    <property type="term" value="F:3'-5' exonuclease activity"/>
    <property type="evidence" value="ECO:0007669"/>
    <property type="project" value="InterPro"/>
</dbReference>
<evidence type="ECO:0000313" key="4">
    <source>
        <dbReference type="Proteomes" id="UP001190700"/>
    </source>
</evidence>
<dbReference type="InterPro" id="IPR012337">
    <property type="entry name" value="RNaseH-like_sf"/>
</dbReference>
<dbReference type="Gene3D" id="3.90.960.10">
    <property type="entry name" value="YbaK/aminoacyl-tRNA synthetase-associated domain"/>
    <property type="match status" value="1"/>
</dbReference>
<evidence type="ECO:0000259" key="2">
    <source>
        <dbReference type="SMART" id="SM00474"/>
    </source>
</evidence>
<evidence type="ECO:0000313" key="3">
    <source>
        <dbReference type="EMBL" id="KAK3286991.1"/>
    </source>
</evidence>
<dbReference type="InterPro" id="IPR002562">
    <property type="entry name" value="3'-5'_exonuclease_dom"/>
</dbReference>
<dbReference type="InterPro" id="IPR036754">
    <property type="entry name" value="YbaK/aa-tRNA-synt-asso_dom_sf"/>
</dbReference>
<dbReference type="SUPFAM" id="SSF53098">
    <property type="entry name" value="Ribonuclease H-like"/>
    <property type="match status" value="1"/>
</dbReference>
<feature type="domain" description="3'-5' exonuclease" evidence="2">
    <location>
        <begin position="388"/>
        <end position="571"/>
    </location>
</feature>
<reference evidence="3 4" key="1">
    <citation type="journal article" date="2015" name="Genome Biol. Evol.">
        <title>Comparative Genomics of a Bacterivorous Green Alga Reveals Evolutionary Causalities and Consequences of Phago-Mixotrophic Mode of Nutrition.</title>
        <authorList>
            <person name="Burns J.A."/>
            <person name="Paasch A."/>
            <person name="Narechania A."/>
            <person name="Kim E."/>
        </authorList>
    </citation>
    <scope>NUCLEOTIDE SEQUENCE [LARGE SCALE GENOMIC DNA]</scope>
    <source>
        <strain evidence="3 4">PLY_AMNH</strain>
    </source>
</reference>
<dbReference type="Proteomes" id="UP001190700">
    <property type="component" value="Unassembled WGS sequence"/>
</dbReference>
<gene>
    <name evidence="3" type="ORF">CYMTET_5483</name>
</gene>
<dbReference type="PANTHER" id="PTHR47765:SF2">
    <property type="entry name" value="EXONUCLEASE MUT-7 HOMOLOG"/>
    <property type="match status" value="1"/>
</dbReference>
<organism evidence="3 4">
    <name type="scientific">Cymbomonas tetramitiformis</name>
    <dbReference type="NCBI Taxonomy" id="36881"/>
    <lineage>
        <taxon>Eukaryota</taxon>
        <taxon>Viridiplantae</taxon>
        <taxon>Chlorophyta</taxon>
        <taxon>Pyramimonadophyceae</taxon>
        <taxon>Pyramimonadales</taxon>
        <taxon>Pyramimonadaceae</taxon>
        <taxon>Cymbomonas</taxon>
    </lineage>
</organism>
<dbReference type="Pfam" id="PF01927">
    <property type="entry name" value="Mut7-C"/>
    <property type="match status" value="1"/>
</dbReference>
<dbReference type="SMART" id="SM00474">
    <property type="entry name" value="35EXOc"/>
    <property type="match status" value="1"/>
</dbReference>
<dbReference type="PANTHER" id="PTHR47765">
    <property type="entry name" value="3'-5' EXONUCLEASE DOMAIN-CONTAINING PROTEIN"/>
    <property type="match status" value="1"/>
</dbReference>
<dbReference type="Pfam" id="PF04073">
    <property type="entry name" value="tRNA_edit"/>
    <property type="match status" value="1"/>
</dbReference>
<dbReference type="InterPro" id="IPR036397">
    <property type="entry name" value="RNaseH_sf"/>
</dbReference>
<dbReference type="Pfam" id="PF01612">
    <property type="entry name" value="DNA_pol_A_exo1"/>
    <property type="match status" value="1"/>
</dbReference>